<reference evidence="1" key="1">
    <citation type="submission" date="2014-09" db="EMBL/GenBank/DDBJ databases">
        <authorList>
            <person name="Magalhaes I.L.F."/>
            <person name="Oliveira U."/>
            <person name="Santos F.R."/>
            <person name="Vidigal T.H.D.A."/>
            <person name="Brescovit A.D."/>
            <person name="Santos A.J."/>
        </authorList>
    </citation>
    <scope>NUCLEOTIDE SEQUENCE</scope>
    <source>
        <tissue evidence="1">Shoot tissue taken approximately 20 cm above the soil surface</tissue>
    </source>
</reference>
<sequence length="40" mass="4507">MAAVDYVCADEAVSHRDETRWWFLIGRGRQICCAQTGCST</sequence>
<protein>
    <submittedName>
        <fullName evidence="1">Uncharacterized protein</fullName>
    </submittedName>
</protein>
<name>A0A0A9H8L0_ARUDO</name>
<organism evidence="1">
    <name type="scientific">Arundo donax</name>
    <name type="common">Giant reed</name>
    <name type="synonym">Donax arundinaceus</name>
    <dbReference type="NCBI Taxonomy" id="35708"/>
    <lineage>
        <taxon>Eukaryota</taxon>
        <taxon>Viridiplantae</taxon>
        <taxon>Streptophyta</taxon>
        <taxon>Embryophyta</taxon>
        <taxon>Tracheophyta</taxon>
        <taxon>Spermatophyta</taxon>
        <taxon>Magnoliopsida</taxon>
        <taxon>Liliopsida</taxon>
        <taxon>Poales</taxon>
        <taxon>Poaceae</taxon>
        <taxon>PACMAD clade</taxon>
        <taxon>Arundinoideae</taxon>
        <taxon>Arundineae</taxon>
        <taxon>Arundo</taxon>
    </lineage>
</organism>
<evidence type="ECO:0000313" key="1">
    <source>
        <dbReference type="EMBL" id="JAE33082.1"/>
    </source>
</evidence>
<accession>A0A0A9H8L0</accession>
<dbReference type="AlphaFoldDB" id="A0A0A9H8L0"/>
<dbReference type="EMBL" id="GBRH01164814">
    <property type="protein sequence ID" value="JAE33082.1"/>
    <property type="molecule type" value="Transcribed_RNA"/>
</dbReference>
<proteinExistence type="predicted"/>
<reference evidence="1" key="2">
    <citation type="journal article" date="2015" name="Data Brief">
        <title>Shoot transcriptome of the giant reed, Arundo donax.</title>
        <authorList>
            <person name="Barrero R.A."/>
            <person name="Guerrero F.D."/>
            <person name="Moolhuijzen P."/>
            <person name="Goolsby J.A."/>
            <person name="Tidwell J."/>
            <person name="Bellgard S.E."/>
            <person name="Bellgard M.I."/>
        </authorList>
    </citation>
    <scope>NUCLEOTIDE SEQUENCE</scope>
    <source>
        <tissue evidence="1">Shoot tissue taken approximately 20 cm above the soil surface</tissue>
    </source>
</reference>